<dbReference type="RefSeq" id="WP_006729056.1">
    <property type="nucleotide sequence ID" value="NZ_AZET01000004.1"/>
</dbReference>
<organism evidence="1 2">
    <name type="scientific">Lactobacillus iners DSM 13335</name>
    <dbReference type="NCBI Taxonomy" id="525328"/>
    <lineage>
        <taxon>Bacteria</taxon>
        <taxon>Bacillati</taxon>
        <taxon>Bacillota</taxon>
        <taxon>Bacilli</taxon>
        <taxon>Lactobacillales</taxon>
        <taxon>Lactobacillaceae</taxon>
        <taxon>Lactobacillus</taxon>
    </lineage>
</organism>
<gene>
    <name evidence="1" type="ORF">HMPREF0520_1012</name>
</gene>
<dbReference type="Proteomes" id="UP000004115">
    <property type="component" value="Unassembled WGS sequence"/>
</dbReference>
<evidence type="ECO:0008006" key="3">
    <source>
        <dbReference type="Google" id="ProtNLM"/>
    </source>
</evidence>
<name>C8PD42_9LACO</name>
<reference evidence="1 2" key="1">
    <citation type="submission" date="2009-09" db="EMBL/GenBank/DDBJ databases">
        <authorList>
            <person name="Qin X."/>
            <person name="Bachman B."/>
            <person name="Battles P."/>
            <person name="Bell A."/>
            <person name="Bess C."/>
            <person name="Bickham C."/>
            <person name="Chaboub L."/>
            <person name="Chen D."/>
            <person name="Coyle M."/>
            <person name="Deiros D.R."/>
            <person name="Dinh H."/>
            <person name="Forbes L."/>
            <person name="Fowler G."/>
            <person name="Francisco L."/>
            <person name="Fu Q."/>
            <person name="Gubbala S."/>
            <person name="Hale W."/>
            <person name="Han Y."/>
            <person name="Hemphill L."/>
            <person name="Highlander S.K."/>
            <person name="Hirani K."/>
            <person name="Hogues M."/>
            <person name="Jackson L."/>
            <person name="Jakkamsetti A."/>
            <person name="Javaid M."/>
            <person name="Jiang H."/>
            <person name="Korchina V."/>
            <person name="Kovar C."/>
            <person name="Lara F."/>
            <person name="Lee S."/>
            <person name="Mata R."/>
            <person name="Mathew T."/>
            <person name="Moen C."/>
            <person name="Morales K."/>
            <person name="Munidasa M."/>
            <person name="Nazareth L."/>
            <person name="Ngo R."/>
            <person name="Nguyen L."/>
            <person name="Okwuonu G."/>
            <person name="Ongeri F."/>
            <person name="Patil S."/>
            <person name="Petrosino J."/>
            <person name="Pham C."/>
            <person name="Pham P."/>
            <person name="Pu L.-L."/>
            <person name="Puazo M."/>
            <person name="Raj R."/>
            <person name="Reid J."/>
            <person name="Rouhana J."/>
            <person name="Saada N."/>
            <person name="Shang Y."/>
            <person name="Simmons D."/>
            <person name="Thornton R."/>
            <person name="Warren J."/>
            <person name="Weissenberger G."/>
            <person name="Zhang J."/>
            <person name="Zhang L."/>
            <person name="Zhou C."/>
            <person name="Zhu D."/>
            <person name="Muzny D."/>
            <person name="Worley K."/>
            <person name="Gibbs R."/>
        </authorList>
    </citation>
    <scope>NUCLEOTIDE SEQUENCE [LARGE SCALE GENOMIC DNA]</scope>
    <source>
        <strain evidence="1 2">DSM 13335</strain>
    </source>
</reference>
<sequence>MKLSKKEIEEAYLARLESETRQPETEEQRKLAKERRAKVDAMVKENLRKKGIEIN</sequence>
<dbReference type="EMBL" id="ACLN01000015">
    <property type="protein sequence ID" value="EEW51515.1"/>
    <property type="molecule type" value="Genomic_DNA"/>
</dbReference>
<protein>
    <recommendedName>
        <fullName evidence="3">Histidine kinase</fullName>
    </recommendedName>
</protein>
<dbReference type="AlphaFoldDB" id="C8PD42"/>
<proteinExistence type="predicted"/>
<evidence type="ECO:0000313" key="1">
    <source>
        <dbReference type="EMBL" id="EEW51515.1"/>
    </source>
</evidence>
<dbReference type="PATRIC" id="fig|525328.13.peg.923"/>
<evidence type="ECO:0000313" key="2">
    <source>
        <dbReference type="Proteomes" id="UP000004115"/>
    </source>
</evidence>
<comment type="caution">
    <text evidence="1">The sequence shown here is derived from an EMBL/GenBank/DDBJ whole genome shotgun (WGS) entry which is preliminary data.</text>
</comment>
<dbReference type="HOGENOM" id="CLU_2898566_0_0_9"/>
<accession>C8PD42</accession>
<keyword evidence="2" id="KW-1185">Reference proteome</keyword>